<dbReference type="KEGG" id="vg:80534073"/>
<feature type="transmembrane region" description="Helical" evidence="1">
    <location>
        <begin position="882"/>
        <end position="909"/>
    </location>
</feature>
<evidence type="ECO:0000313" key="3">
    <source>
        <dbReference type="Proteomes" id="UP000501969"/>
    </source>
</evidence>
<evidence type="ECO:0000256" key="1">
    <source>
        <dbReference type="SAM" id="Phobius"/>
    </source>
</evidence>
<organism evidence="2 3">
    <name type="scientific">Mythimna unipuncta nucleopolyhedrovirus</name>
    <dbReference type="NCBI Taxonomy" id="447897"/>
    <lineage>
        <taxon>Viruses</taxon>
        <taxon>Viruses incertae sedis</taxon>
        <taxon>Naldaviricetes</taxon>
        <taxon>Lefavirales</taxon>
        <taxon>Baculoviridae</taxon>
        <taxon>Alphabaculovirus</taxon>
    </lineage>
</organism>
<keyword evidence="1" id="KW-0472">Membrane</keyword>
<name>A0A346TPQ6_9ABAC</name>
<sequence>MRFVKSAVEQLTINIIIIVMILVNIEGVERRNVSTLSDLKNYCINDRFRDGYVCEQSIVFDRSMAALRNFTDFKQPAQIRLYVTSLVLLNNLNFYKPFKTAEFIESMVDKCASLALIDHNVTDAMQNEGGELFRWTADSYYRYHSQNSTIFLNQFDKIVDFFNTFVLWSNTDIYIFSTILNQYQRLRTQFVRSHDERVVNRINEAAVQTVRLALEYPLYFVPHDAIKENVFISYVNKMPNATEPFRGMYTILYMDRLMVSVVNYTCGNMTFKIRQSWNMKENYSSNYMESIDAVVGNFRSFYDGLKLFAYAPVPSIVDVFVHKDKSFYIRYAPLWSVPTNNGGYTSMDYLSKHIHVHVFFDDRDRKLPRNFGHEIHHSVLYATDNVDAMPDWFVEGSANAFGNLDCFEEDHAQFKAHVNCTIRSVVEADYASDLLYPMGHALVRFLGEQRSDLLRKMVVSKNYTFPITDDMQQDFTRYIEDRITFCNYMKRNVSPKPQESTQQKYVNELRTNALMVFKPPCSNYIDVQFNDCHFVLTAKRLIKISRDPRNSAVNVDDEIRFNYNTISQFDYDWFISGAMYNVLVDAIVRRAGAFNEPATVLVKKYLMPNLNYDYEANVTCDNERFDAISNLKNFVLSLDLEKKLPVLKRFQYRRPPPKNSDLLSKVLSNLSTKLEVCEYLIKPIVVRLNDRHLNDLDATFFEITGNISKRLPVTRWVLNPDHLNVPIDSASNTLLHWAALYDTSLYEYSVDSILGKSNRHEKINYYGLTPSALSKYRALYSQRFGSQSHYCFSYLHPAERSQITTSASIPISVLTDANVVRVENNFNNDDKAIASTGSANHHATTTCPNCATIIEKRVIVCASNESDGEGNEKKSSVIDANIIIYLCIIITLFFFIICIIIVIISIILCTINSGKQNKNTLHDNRHKNKTYNRVNYE</sequence>
<proteinExistence type="predicted"/>
<dbReference type="EMBL" id="MH124167">
    <property type="protein sequence ID" value="AXU41566.1"/>
    <property type="molecule type" value="Genomic_DNA"/>
</dbReference>
<reference evidence="2 3" key="1">
    <citation type="submission" date="2018-03" db="EMBL/GenBank/DDBJ databases">
        <title>Complete genome sequence of a second alphabaculovirus from the true armyworm, Mythimna unipuncta.</title>
        <authorList>
            <person name="Harrison R.L."/>
            <person name="Mowery J.D."/>
            <person name="Bauchan G.R."/>
            <person name="Theilmann D.A."/>
            <person name="Erlandson M.A."/>
        </authorList>
    </citation>
    <scope>NUCLEOTIDE SEQUENCE [LARGE SCALE GENOMIC DNA]</scope>
    <source>
        <strain evidence="2 3">KY310</strain>
    </source>
</reference>
<dbReference type="Proteomes" id="UP000501969">
    <property type="component" value="Segment"/>
</dbReference>
<evidence type="ECO:0000313" key="2">
    <source>
        <dbReference type="EMBL" id="AXU41566.1"/>
    </source>
</evidence>
<dbReference type="RefSeq" id="YP_010796578.1">
    <property type="nucleotide sequence ID" value="NC_076031.1"/>
</dbReference>
<keyword evidence="1" id="KW-0812">Transmembrane</keyword>
<accession>A0A346TPQ6</accession>
<keyword evidence="1" id="KW-1133">Transmembrane helix</keyword>
<dbReference type="GeneID" id="80534073"/>
<protein>
    <submittedName>
        <fullName evidence="2">ORF120</fullName>
    </submittedName>
</protein>
<keyword evidence="3" id="KW-1185">Reference proteome</keyword>